<organism evidence="2 3">
    <name type="scientific">Chelativorans salis</name>
    <dbReference type="NCBI Taxonomy" id="2978478"/>
    <lineage>
        <taxon>Bacteria</taxon>
        <taxon>Pseudomonadati</taxon>
        <taxon>Pseudomonadota</taxon>
        <taxon>Alphaproteobacteria</taxon>
        <taxon>Hyphomicrobiales</taxon>
        <taxon>Phyllobacteriaceae</taxon>
        <taxon>Chelativorans</taxon>
    </lineage>
</organism>
<sequence length="44" mass="5193">MLIFTLAAAMTLAMLIATAFALHQEAQRVRLENRTRNERFPYRR</sequence>
<feature type="chain" id="PRO_5046467777" evidence="1">
    <location>
        <begin position="22"/>
        <end position="44"/>
    </location>
</feature>
<dbReference type="Proteomes" id="UP001320831">
    <property type="component" value="Unassembled WGS sequence"/>
</dbReference>
<evidence type="ECO:0000313" key="2">
    <source>
        <dbReference type="EMBL" id="MCT7375625.1"/>
    </source>
</evidence>
<keyword evidence="3" id="KW-1185">Reference proteome</keyword>
<gene>
    <name evidence="2" type="ORF">N5A92_11340</name>
</gene>
<dbReference type="EMBL" id="JAOCZP010000003">
    <property type="protein sequence ID" value="MCT7375625.1"/>
    <property type="molecule type" value="Genomic_DNA"/>
</dbReference>
<evidence type="ECO:0000256" key="1">
    <source>
        <dbReference type="SAM" id="SignalP"/>
    </source>
</evidence>
<evidence type="ECO:0000313" key="3">
    <source>
        <dbReference type="Proteomes" id="UP001320831"/>
    </source>
</evidence>
<keyword evidence="1" id="KW-0732">Signal</keyword>
<comment type="caution">
    <text evidence="2">The sequence shown here is derived from an EMBL/GenBank/DDBJ whole genome shotgun (WGS) entry which is preliminary data.</text>
</comment>
<protein>
    <submittedName>
        <fullName evidence="2">Uncharacterized protein</fullName>
    </submittedName>
</protein>
<name>A0ABT2LM20_9HYPH</name>
<accession>A0ABT2LM20</accession>
<proteinExistence type="predicted"/>
<dbReference type="RefSeq" id="WP_260902682.1">
    <property type="nucleotide sequence ID" value="NZ_JAOCZP010000003.1"/>
</dbReference>
<feature type="signal peptide" evidence="1">
    <location>
        <begin position="1"/>
        <end position="21"/>
    </location>
</feature>
<reference evidence="2 3" key="1">
    <citation type="submission" date="2022-09" db="EMBL/GenBank/DDBJ databases">
        <title>Chelativorans salina sp. nov., a novel slightly halophilic bacterium isolated from a saline lake sediment enrichment.</title>
        <authorList>
            <person name="Gao L."/>
            <person name="Fang B.-Z."/>
            <person name="Li W.-J."/>
        </authorList>
    </citation>
    <scope>NUCLEOTIDE SEQUENCE [LARGE SCALE GENOMIC DNA]</scope>
    <source>
        <strain evidence="2 3">EGI FJ00035</strain>
    </source>
</reference>